<comment type="caution">
    <text evidence="2">The sequence shown here is derived from an EMBL/GenBank/DDBJ whole genome shotgun (WGS) entry which is preliminary data.</text>
</comment>
<dbReference type="PANTHER" id="PTHR42695">
    <property type="entry name" value="GLUTAMINE AMIDOTRANSFERASE YLR126C-RELATED"/>
    <property type="match status" value="1"/>
</dbReference>
<keyword evidence="3" id="KW-1185">Reference proteome</keyword>
<sequence>MRRAWVIGHVAFEDLGTLGPALAEAGFAIHTAQAGVDVVPPEEGLACDLLVVLGGPIGVYDEAAYPFLMDEKALIAERLQRGGVTLGICLGAQLMAAALGARVYPGGAGKEIGWGTLRATPAGQAVPELASLFAPDVSVLHWHGDTFDLPEGAIHLAASARYAHQVFAWGAHGWGFQCHPEVRGRDLERWFIGHSCELAQAGIDISALREETQHRAAALEQAASRLWRDWLTARF</sequence>
<accession>A0A4Z0F9S1</accession>
<reference evidence="2 3" key="1">
    <citation type="journal article" date="2019" name="ISME J.">
        <title>Candidatus Macondimonas diazotrophica, a novel gammaproteobacterial genus dominating crude-oil-contaminated coastal sediments.</title>
        <authorList>
            <person name="Karthikeyan S."/>
            <person name="Konstantinidis K."/>
        </authorList>
    </citation>
    <scope>NUCLEOTIDE SEQUENCE [LARGE SCALE GENOMIC DNA]</scope>
    <source>
        <strain evidence="2 3">KTK01</strain>
    </source>
</reference>
<evidence type="ECO:0000313" key="3">
    <source>
        <dbReference type="Proteomes" id="UP000297890"/>
    </source>
</evidence>
<dbReference type="PANTHER" id="PTHR42695:SF5">
    <property type="entry name" value="GLUTAMINE AMIDOTRANSFERASE YLR126C-RELATED"/>
    <property type="match status" value="1"/>
</dbReference>
<protein>
    <submittedName>
        <fullName evidence="2">Glutamine amidotransferase</fullName>
    </submittedName>
</protein>
<feature type="domain" description="Glutamine amidotransferase" evidence="1">
    <location>
        <begin position="44"/>
        <end position="186"/>
    </location>
</feature>
<dbReference type="Gene3D" id="3.40.50.880">
    <property type="match status" value="1"/>
</dbReference>
<dbReference type="SUPFAM" id="SSF52317">
    <property type="entry name" value="Class I glutamine amidotransferase-like"/>
    <property type="match status" value="1"/>
</dbReference>
<dbReference type="EMBL" id="SRIO01000006">
    <property type="protein sequence ID" value="TFZ82849.1"/>
    <property type="molecule type" value="Genomic_DNA"/>
</dbReference>
<proteinExistence type="predicted"/>
<evidence type="ECO:0000313" key="2">
    <source>
        <dbReference type="EMBL" id="TFZ82849.1"/>
    </source>
</evidence>
<dbReference type="CDD" id="cd01741">
    <property type="entry name" value="GATase1_1"/>
    <property type="match status" value="1"/>
</dbReference>
<dbReference type="InterPro" id="IPR044992">
    <property type="entry name" value="ChyE-like"/>
</dbReference>
<dbReference type="NCBIfam" id="NF005458">
    <property type="entry name" value="PRK07053.1"/>
    <property type="match status" value="1"/>
</dbReference>
<dbReference type="Pfam" id="PF00117">
    <property type="entry name" value="GATase"/>
    <property type="match status" value="1"/>
</dbReference>
<name>A0A4Z0F9S1_9GAMM</name>
<dbReference type="Proteomes" id="UP000297890">
    <property type="component" value="Unassembled WGS sequence"/>
</dbReference>
<dbReference type="InterPro" id="IPR017926">
    <property type="entry name" value="GATASE"/>
</dbReference>
<keyword evidence="2" id="KW-0315">Glutamine amidotransferase</keyword>
<dbReference type="InterPro" id="IPR029062">
    <property type="entry name" value="Class_I_gatase-like"/>
</dbReference>
<keyword evidence="2" id="KW-0808">Transferase</keyword>
<dbReference type="PROSITE" id="PS51273">
    <property type="entry name" value="GATASE_TYPE_1"/>
    <property type="match status" value="1"/>
</dbReference>
<dbReference type="GO" id="GO:0005829">
    <property type="term" value="C:cytosol"/>
    <property type="evidence" value="ECO:0007669"/>
    <property type="project" value="TreeGrafter"/>
</dbReference>
<evidence type="ECO:0000259" key="1">
    <source>
        <dbReference type="Pfam" id="PF00117"/>
    </source>
</evidence>
<dbReference type="AlphaFoldDB" id="A0A4Z0F9S1"/>
<dbReference type="OrthoDB" id="9813383at2"/>
<organism evidence="2 3">
    <name type="scientific">Candidatus Macondimonas diazotrophica</name>
    <dbReference type="NCBI Taxonomy" id="2305248"/>
    <lineage>
        <taxon>Bacteria</taxon>
        <taxon>Pseudomonadati</taxon>
        <taxon>Pseudomonadota</taxon>
        <taxon>Gammaproteobacteria</taxon>
        <taxon>Chromatiales</taxon>
        <taxon>Ectothiorhodospiraceae</taxon>
        <taxon>Candidatus Macondimonas</taxon>
    </lineage>
</organism>
<dbReference type="GO" id="GO:0016740">
    <property type="term" value="F:transferase activity"/>
    <property type="evidence" value="ECO:0007669"/>
    <property type="project" value="UniProtKB-KW"/>
</dbReference>
<dbReference type="RefSeq" id="WP_135281519.1">
    <property type="nucleotide sequence ID" value="NZ_SRIO01000006.1"/>
</dbReference>
<gene>
    <name evidence="2" type="ORF">E4680_06115</name>
</gene>